<dbReference type="EMBL" id="CP029619">
    <property type="protein sequence ID" value="AWN82131.1"/>
    <property type="molecule type" value="Genomic_DNA"/>
</dbReference>
<reference evidence="1 2" key="1">
    <citation type="submission" date="2018-05" db="EMBL/GenBank/DDBJ databases">
        <title>Candidatus Cardinium hertigii Genome Assembly.</title>
        <authorList>
            <person name="Showmaker K.C."/>
            <person name="Walden K.O."/>
            <person name="Fields C.J."/>
            <person name="Lambert K.N."/>
            <person name="Hudson M.E."/>
        </authorList>
    </citation>
    <scope>NUCLEOTIDE SEQUENCE [LARGE SCALE GENOMIC DNA]</scope>
    <source>
        <strain evidence="2">cHgTN10</strain>
    </source>
</reference>
<accession>A0A2Z3L9U9</accession>
<evidence type="ECO:0000313" key="1">
    <source>
        <dbReference type="EMBL" id="AWN82131.1"/>
    </source>
</evidence>
<dbReference type="KEGG" id="cher:DK880_00826"/>
<proteinExistence type="predicted"/>
<dbReference type="AlphaFoldDB" id="A0A2Z3L9U9"/>
<gene>
    <name evidence="1" type="ORF">DK880_00826</name>
</gene>
<protein>
    <submittedName>
        <fullName evidence="1">Uncharacterized protein</fullName>
    </submittedName>
</protein>
<name>A0A2Z3L9U9_9BACT</name>
<organism evidence="1 2">
    <name type="scientific">Candidatus Cardinium hertigii</name>
    <dbReference type="NCBI Taxonomy" id="247481"/>
    <lineage>
        <taxon>Bacteria</taxon>
        <taxon>Pseudomonadati</taxon>
        <taxon>Bacteroidota</taxon>
        <taxon>Cytophagia</taxon>
        <taxon>Cytophagales</taxon>
        <taxon>Amoebophilaceae</taxon>
        <taxon>Candidatus Cardinium</taxon>
    </lineage>
</organism>
<dbReference type="Proteomes" id="UP000245872">
    <property type="component" value="Chromosome"/>
</dbReference>
<keyword evidence="2" id="KW-1185">Reference proteome</keyword>
<sequence>MALYNIMIMIMEKPGWGNELADEPLTYGQQLMTIAGEIDSENNRLYLKELWDSP</sequence>
<evidence type="ECO:0000313" key="2">
    <source>
        <dbReference type="Proteomes" id="UP000245872"/>
    </source>
</evidence>